<dbReference type="STRING" id="1184267.A11Q_456"/>
<keyword evidence="3" id="KW-1185">Reference proteome</keyword>
<name>M4V9H2_9BACT</name>
<dbReference type="Proteomes" id="UP000012040">
    <property type="component" value="Chromosome"/>
</dbReference>
<dbReference type="Pfam" id="PF13640">
    <property type="entry name" value="2OG-FeII_Oxy_3"/>
    <property type="match status" value="1"/>
</dbReference>
<dbReference type="AlphaFoldDB" id="M4V9H2"/>
<organism evidence="2 3">
    <name type="scientific">Pseudobdellovibrio exovorus JSS</name>
    <dbReference type="NCBI Taxonomy" id="1184267"/>
    <lineage>
        <taxon>Bacteria</taxon>
        <taxon>Pseudomonadati</taxon>
        <taxon>Bdellovibrionota</taxon>
        <taxon>Bdellovibrionia</taxon>
        <taxon>Bdellovibrionales</taxon>
        <taxon>Pseudobdellovibrionaceae</taxon>
        <taxon>Pseudobdellovibrio</taxon>
    </lineage>
</organism>
<dbReference type="KEGG" id="bex:A11Q_456"/>
<evidence type="ECO:0000259" key="1">
    <source>
        <dbReference type="Pfam" id="PF13640"/>
    </source>
</evidence>
<dbReference type="HOGENOM" id="CLU_840897_0_0_7"/>
<proteinExistence type="predicted"/>
<gene>
    <name evidence="2" type="ORF">A11Q_456</name>
</gene>
<accession>M4V9H2</accession>
<sequence>MKNILVQKNFYPSASRLRSEFEQNFADSKSTHQKRFVWDFWYDEDQYHLIRTPAYHYFTPTEYQNFHSYLVQWGREYLGCHDISPPWLSYYVDGCYQKLHSDVPHGPWAFVYSLTPNKKEFKGGETLILKNSTLDFWSHYGRERDHEQNSFVDIIPSLMNQLVVFDPRFPHGVTEVKGTRDPLKSRLVMHGWFVNPRPYVVGGLSTAAVQKALNTVFEGLNPVLSNIGLLDGALSVRLHVGADGLVKQYQVLTDTLVSLQHQEADIRYLKKELKSLFSHVRFVKTKKASKITMPLIFK</sequence>
<feature type="domain" description="Prolyl 4-hydroxylase alpha subunit Fe(2+) 2OG dioxygenase" evidence="1">
    <location>
        <begin position="88"/>
        <end position="193"/>
    </location>
</feature>
<dbReference type="Gene3D" id="2.60.120.620">
    <property type="entry name" value="q2cbj1_9rhob like domain"/>
    <property type="match status" value="1"/>
</dbReference>
<dbReference type="InterPro" id="IPR044862">
    <property type="entry name" value="Pro_4_hyd_alph_FE2OG_OXY"/>
</dbReference>
<reference evidence="2 3" key="1">
    <citation type="journal article" date="2013" name="ISME J.">
        <title>By their genes ye shall know them: genomic signatures of predatory bacteria.</title>
        <authorList>
            <person name="Pasternak Z."/>
            <person name="Pietrokovski S."/>
            <person name="Rotem O."/>
            <person name="Gophna U."/>
            <person name="Lurie-Weinberger M.N."/>
            <person name="Jurkevitch E."/>
        </authorList>
    </citation>
    <scope>NUCLEOTIDE SEQUENCE [LARGE SCALE GENOMIC DNA]</scope>
    <source>
        <strain evidence="2 3">JSS</strain>
    </source>
</reference>
<dbReference type="OrthoDB" id="8835886at2"/>
<evidence type="ECO:0000313" key="2">
    <source>
        <dbReference type="EMBL" id="AGH94676.1"/>
    </source>
</evidence>
<dbReference type="PATRIC" id="fig|1184267.3.peg.463"/>
<dbReference type="EMBL" id="CP003537">
    <property type="protein sequence ID" value="AGH94676.1"/>
    <property type="molecule type" value="Genomic_DNA"/>
</dbReference>
<protein>
    <recommendedName>
        <fullName evidence="1">Prolyl 4-hydroxylase alpha subunit Fe(2+) 2OG dioxygenase domain-containing protein</fullName>
    </recommendedName>
</protein>
<dbReference type="RefSeq" id="WP_015469166.1">
    <property type="nucleotide sequence ID" value="NC_020813.1"/>
</dbReference>
<evidence type="ECO:0000313" key="3">
    <source>
        <dbReference type="Proteomes" id="UP000012040"/>
    </source>
</evidence>